<comment type="caution">
    <text evidence="1">The sequence shown here is derived from an EMBL/GenBank/DDBJ whole genome shotgun (WGS) entry which is preliminary data.</text>
</comment>
<reference evidence="1 2" key="1">
    <citation type="submission" date="2015-12" db="EMBL/GenBank/DDBJ databases">
        <title>Draft genome sequence of Moniliophthora roreri, the causal agent of frosty pod rot of cacao.</title>
        <authorList>
            <person name="Aime M.C."/>
            <person name="Diaz-Valderrama J.R."/>
            <person name="Kijpornyongpan T."/>
            <person name="Phillips-Mora W."/>
        </authorList>
    </citation>
    <scope>NUCLEOTIDE SEQUENCE [LARGE SCALE GENOMIC DNA]</scope>
    <source>
        <strain evidence="1 2">MCA 2952</strain>
    </source>
</reference>
<dbReference type="AlphaFoldDB" id="A0A0W0G2Z7"/>
<sequence>MVPSTRLPSPSSAPMLSLANDAIQTLFTTLNDISTYTTVPYLSEASSLALSILEAVQQCRSNKADILSLGERVGALILEIRQTCEAAAHQEGKHLGINSSESPLLMQHLKKFCETLSEIKHFALCQKDRNWFIRFLKHKSDAEHIVEFRRKLDEAMDMFTMQSLIVIRKKLDRAASAPQPTNTSTNSMFGPNFKGNISGNASFNTVGRDQHNAYRYGGGRDVFIRSGGKFIPEDTRRKAVTR</sequence>
<evidence type="ECO:0000313" key="1">
    <source>
        <dbReference type="EMBL" id="KTB42960.1"/>
    </source>
</evidence>
<gene>
    <name evidence="1" type="ORF">WG66_4468</name>
</gene>
<dbReference type="eggNOG" id="ENOG502R17E">
    <property type="taxonomic scope" value="Eukaryota"/>
</dbReference>
<dbReference type="InterPro" id="IPR036537">
    <property type="entry name" value="Adaptor_Cbl_N_dom_sf"/>
</dbReference>
<accession>A0A0W0G2Z7</accession>
<name>A0A0W0G2Z7_MONRR</name>
<dbReference type="Proteomes" id="UP000054988">
    <property type="component" value="Unassembled WGS sequence"/>
</dbReference>
<dbReference type="EMBL" id="LATX01001268">
    <property type="protein sequence ID" value="KTB42960.1"/>
    <property type="molecule type" value="Genomic_DNA"/>
</dbReference>
<dbReference type="InterPro" id="IPR059179">
    <property type="entry name" value="MLKL-like_MCAfunc"/>
</dbReference>
<dbReference type="CDD" id="cd21037">
    <property type="entry name" value="MLKL_NTD"/>
    <property type="match status" value="1"/>
</dbReference>
<proteinExistence type="predicted"/>
<organism evidence="1 2">
    <name type="scientific">Moniliophthora roreri</name>
    <name type="common">Frosty pod rot fungus</name>
    <name type="synonym">Monilia roreri</name>
    <dbReference type="NCBI Taxonomy" id="221103"/>
    <lineage>
        <taxon>Eukaryota</taxon>
        <taxon>Fungi</taxon>
        <taxon>Dikarya</taxon>
        <taxon>Basidiomycota</taxon>
        <taxon>Agaricomycotina</taxon>
        <taxon>Agaricomycetes</taxon>
        <taxon>Agaricomycetidae</taxon>
        <taxon>Agaricales</taxon>
        <taxon>Marasmiineae</taxon>
        <taxon>Marasmiaceae</taxon>
        <taxon>Moniliophthora</taxon>
    </lineage>
</organism>
<dbReference type="Gene3D" id="1.20.930.20">
    <property type="entry name" value="Adaptor protein Cbl, N-terminal domain"/>
    <property type="match status" value="1"/>
</dbReference>
<evidence type="ECO:0000313" key="2">
    <source>
        <dbReference type="Proteomes" id="UP000054988"/>
    </source>
</evidence>
<dbReference type="GO" id="GO:0007166">
    <property type="term" value="P:cell surface receptor signaling pathway"/>
    <property type="evidence" value="ECO:0007669"/>
    <property type="project" value="InterPro"/>
</dbReference>
<protein>
    <submittedName>
        <fullName evidence="1">Uncharacterized protein</fullName>
    </submittedName>
</protein>